<keyword evidence="1 4" id="KW-0808">Transferase</keyword>
<dbReference type="InterPro" id="IPR050832">
    <property type="entry name" value="Bact_Acetyltransf"/>
</dbReference>
<reference evidence="4 5" key="1">
    <citation type="journal article" date="2013" name="ISME J.">
        <title>Metabolic model for the filamentous 'Candidatus Microthrix parvicella' based on genomic and metagenomic analyses.</title>
        <authorList>
            <person name="Jon McIlroy S."/>
            <person name="Kristiansen R."/>
            <person name="Albertsen M."/>
            <person name="Michael Karst S."/>
            <person name="Rossetti S."/>
            <person name="Lund Nielsen J."/>
            <person name="Tandoi V."/>
            <person name="James Seviour R."/>
            <person name="Nielsen P.H."/>
        </authorList>
    </citation>
    <scope>NUCLEOTIDE SEQUENCE [LARGE SCALE GENOMIC DNA]</scope>
    <source>
        <strain evidence="4 5">RN1</strain>
    </source>
</reference>
<dbReference type="Pfam" id="PF00583">
    <property type="entry name" value="Acetyltransf_1"/>
    <property type="match status" value="1"/>
</dbReference>
<dbReference type="PROSITE" id="PS51186">
    <property type="entry name" value="GNAT"/>
    <property type="match status" value="1"/>
</dbReference>
<evidence type="ECO:0000256" key="1">
    <source>
        <dbReference type="ARBA" id="ARBA00022679"/>
    </source>
</evidence>
<dbReference type="InterPro" id="IPR016181">
    <property type="entry name" value="Acyl_CoA_acyltransferase"/>
</dbReference>
<dbReference type="SUPFAM" id="SSF55729">
    <property type="entry name" value="Acyl-CoA N-acyltransferases (Nat)"/>
    <property type="match status" value="1"/>
</dbReference>
<dbReference type="AlphaFoldDB" id="R4Z7D2"/>
<gene>
    <name evidence="4" type="ORF">BN381_70006</name>
</gene>
<accession>R4Z7D2</accession>
<comment type="caution">
    <text evidence="4">The sequence shown here is derived from an EMBL/GenBank/DDBJ whole genome shotgun (WGS) entry which is preliminary data.</text>
</comment>
<evidence type="ECO:0000313" key="5">
    <source>
        <dbReference type="Proteomes" id="UP000018291"/>
    </source>
</evidence>
<dbReference type="GO" id="GO:0016747">
    <property type="term" value="F:acyltransferase activity, transferring groups other than amino-acyl groups"/>
    <property type="evidence" value="ECO:0007669"/>
    <property type="project" value="InterPro"/>
</dbReference>
<keyword evidence="5" id="KW-1185">Reference proteome</keyword>
<name>R4Z7D2_9ACTN</name>
<sequence length="166" mass="18300">MDLTEPTLTIEAVGPKQWDRVRALRLASLREDPQSFFKLLSEEIGLTEDEWRARLASVNTWVAVLDGVDVGVVTSSPDRENPTAAHLSGLWVAPAGRRRRTAVALSGAVVERAGSEGFRRVVLWVASANHGADALYAGLGFTRTGRTDTFKPPRDLYTEWELELVL</sequence>
<dbReference type="Gene3D" id="3.40.630.30">
    <property type="match status" value="1"/>
</dbReference>
<evidence type="ECO:0000259" key="3">
    <source>
        <dbReference type="PROSITE" id="PS51186"/>
    </source>
</evidence>
<evidence type="ECO:0000256" key="2">
    <source>
        <dbReference type="ARBA" id="ARBA00023315"/>
    </source>
</evidence>
<dbReference type="STRING" id="1229780.BN381_70006"/>
<dbReference type="HOGENOM" id="CLU_013985_19_3_11"/>
<evidence type="ECO:0000313" key="4">
    <source>
        <dbReference type="EMBL" id="CCM65307.1"/>
    </source>
</evidence>
<protein>
    <submittedName>
        <fullName evidence="4">Putative GCN5-related N-acetyltransferase</fullName>
    </submittedName>
</protein>
<proteinExistence type="predicted"/>
<dbReference type="PANTHER" id="PTHR43877:SF2">
    <property type="entry name" value="AMINOALKYLPHOSPHONATE N-ACETYLTRANSFERASE-RELATED"/>
    <property type="match status" value="1"/>
</dbReference>
<dbReference type="InterPro" id="IPR000182">
    <property type="entry name" value="GNAT_dom"/>
</dbReference>
<dbReference type="OrthoDB" id="9799092at2"/>
<dbReference type="EMBL" id="CANL01000067">
    <property type="protein sequence ID" value="CCM65307.1"/>
    <property type="molecule type" value="Genomic_DNA"/>
</dbReference>
<dbReference type="PANTHER" id="PTHR43877">
    <property type="entry name" value="AMINOALKYLPHOSPHONATE N-ACETYLTRANSFERASE-RELATED-RELATED"/>
    <property type="match status" value="1"/>
</dbReference>
<dbReference type="Proteomes" id="UP000018291">
    <property type="component" value="Unassembled WGS sequence"/>
</dbReference>
<feature type="domain" description="N-acetyltransferase" evidence="3">
    <location>
        <begin position="8"/>
        <end position="163"/>
    </location>
</feature>
<keyword evidence="2" id="KW-0012">Acyltransferase</keyword>
<dbReference type="RefSeq" id="WP_012229972.1">
    <property type="nucleotide sequence ID" value="NZ_HG422565.1"/>
</dbReference>
<dbReference type="eggNOG" id="COG0456">
    <property type="taxonomic scope" value="Bacteria"/>
</dbReference>
<organism evidence="4 5">
    <name type="scientific">Candidatus Neomicrothrix parvicella RN1</name>
    <dbReference type="NCBI Taxonomy" id="1229780"/>
    <lineage>
        <taxon>Bacteria</taxon>
        <taxon>Bacillati</taxon>
        <taxon>Actinomycetota</taxon>
        <taxon>Acidimicrobiia</taxon>
        <taxon>Acidimicrobiales</taxon>
        <taxon>Microthrixaceae</taxon>
        <taxon>Candidatus Neomicrothrix</taxon>
    </lineage>
</organism>